<reference evidence="2" key="1">
    <citation type="submission" date="2022-01" db="EMBL/GenBank/DDBJ databases">
        <title>Genome Sequence Resource for Two Populations of Ditylenchus destructor, the Migratory Endoparasitic Phytonematode.</title>
        <authorList>
            <person name="Zhang H."/>
            <person name="Lin R."/>
            <person name="Xie B."/>
        </authorList>
    </citation>
    <scope>NUCLEOTIDE SEQUENCE</scope>
    <source>
        <strain evidence="2">BazhouSP</strain>
    </source>
</reference>
<name>A0AAD4QTR9_9BILA</name>
<evidence type="ECO:0000313" key="3">
    <source>
        <dbReference type="Proteomes" id="UP001201812"/>
    </source>
</evidence>
<dbReference type="EMBL" id="JAKKPZ010000531">
    <property type="protein sequence ID" value="KAI1694268.1"/>
    <property type="molecule type" value="Genomic_DNA"/>
</dbReference>
<feature type="region of interest" description="Disordered" evidence="1">
    <location>
        <begin position="40"/>
        <end position="78"/>
    </location>
</feature>
<comment type="caution">
    <text evidence="2">The sequence shown here is derived from an EMBL/GenBank/DDBJ whole genome shotgun (WGS) entry which is preliminary data.</text>
</comment>
<sequence length="78" mass="7903">MNQPHGPHPPITLLVSPLGGEGGGVLTEWLVDTARHAGYAAQSTSIPGWRSAPAPPPTTSKSFPCRSRSSAAGAPCSA</sequence>
<keyword evidence="3" id="KW-1185">Reference proteome</keyword>
<dbReference type="AlphaFoldDB" id="A0AAD4QTR9"/>
<protein>
    <submittedName>
        <fullName evidence="2">Uncharacterized protein</fullName>
    </submittedName>
</protein>
<evidence type="ECO:0000313" key="2">
    <source>
        <dbReference type="EMBL" id="KAI1694268.1"/>
    </source>
</evidence>
<organism evidence="2 3">
    <name type="scientific">Ditylenchus destructor</name>
    <dbReference type="NCBI Taxonomy" id="166010"/>
    <lineage>
        <taxon>Eukaryota</taxon>
        <taxon>Metazoa</taxon>
        <taxon>Ecdysozoa</taxon>
        <taxon>Nematoda</taxon>
        <taxon>Chromadorea</taxon>
        <taxon>Rhabditida</taxon>
        <taxon>Tylenchina</taxon>
        <taxon>Tylenchomorpha</taxon>
        <taxon>Sphaerularioidea</taxon>
        <taxon>Anguinidae</taxon>
        <taxon>Anguininae</taxon>
        <taxon>Ditylenchus</taxon>
    </lineage>
</organism>
<gene>
    <name evidence="2" type="ORF">DdX_20218</name>
</gene>
<evidence type="ECO:0000256" key="1">
    <source>
        <dbReference type="SAM" id="MobiDB-lite"/>
    </source>
</evidence>
<accession>A0AAD4QTR9</accession>
<proteinExistence type="predicted"/>
<dbReference type="Proteomes" id="UP001201812">
    <property type="component" value="Unassembled WGS sequence"/>
</dbReference>